<reference evidence="9 10" key="1">
    <citation type="submission" date="2016-03" db="EMBL/GenBank/DDBJ databases">
        <title>Genome sequencing of Devosia sp. S37.</title>
        <authorList>
            <person name="Mohd Nor M."/>
        </authorList>
    </citation>
    <scope>NUCLEOTIDE SEQUENCE [LARGE SCALE GENOMIC DNA]</scope>
    <source>
        <strain evidence="9 10">S37</strain>
    </source>
</reference>
<dbReference type="STRING" id="1770058.A3840_05385"/>
<dbReference type="RefSeq" id="WP_067453025.1">
    <property type="nucleotide sequence ID" value="NZ_LVVY01000067.1"/>
</dbReference>
<comment type="subcellular location">
    <subcellularLocation>
        <location evidence="1">Bacterial flagellum</location>
    </subcellularLocation>
    <subcellularLocation>
        <location evidence="2">Secreted</location>
    </subcellularLocation>
</comment>
<dbReference type="GO" id="GO:0009424">
    <property type="term" value="C:bacterial-type flagellum hook"/>
    <property type="evidence" value="ECO:0007669"/>
    <property type="project" value="InterPro"/>
</dbReference>
<dbReference type="Pfam" id="PF22638">
    <property type="entry name" value="FlgK_D1"/>
    <property type="match status" value="1"/>
</dbReference>
<dbReference type="InterPro" id="IPR053927">
    <property type="entry name" value="FlgK_helical"/>
</dbReference>
<evidence type="ECO:0000256" key="4">
    <source>
        <dbReference type="ARBA" id="ARBA00016244"/>
    </source>
</evidence>
<dbReference type="GO" id="GO:0005576">
    <property type="term" value="C:extracellular region"/>
    <property type="evidence" value="ECO:0007669"/>
    <property type="project" value="UniProtKB-SubCell"/>
</dbReference>
<feature type="domain" description="Flagellar hook-associated protein FlgK helical" evidence="8">
    <location>
        <begin position="89"/>
        <end position="328"/>
    </location>
</feature>
<protein>
    <recommendedName>
        <fullName evidence="4">Flagellar hook-associated protein 1</fullName>
    </recommendedName>
</protein>
<evidence type="ECO:0000256" key="1">
    <source>
        <dbReference type="ARBA" id="ARBA00004365"/>
    </source>
</evidence>
<evidence type="ECO:0000256" key="6">
    <source>
        <dbReference type="ARBA" id="ARBA00023143"/>
    </source>
</evidence>
<dbReference type="InterPro" id="IPR002371">
    <property type="entry name" value="FlgK"/>
</dbReference>
<keyword evidence="6" id="KW-0975">Bacterial flagellum</keyword>
<keyword evidence="10" id="KW-1185">Reference proteome</keyword>
<keyword evidence="5" id="KW-0964">Secreted</keyword>
<evidence type="ECO:0000259" key="8">
    <source>
        <dbReference type="Pfam" id="PF22638"/>
    </source>
</evidence>
<dbReference type="SUPFAM" id="SSF64518">
    <property type="entry name" value="Phase 1 flagellin"/>
    <property type="match status" value="1"/>
</dbReference>
<dbReference type="EMBL" id="LVVY01000067">
    <property type="protein sequence ID" value="OAM78761.1"/>
    <property type="molecule type" value="Genomic_DNA"/>
</dbReference>
<sequence length="612" mass="64408">MGLISSLSNAVSGLRTSQDSISILSRNVANAGTPGYHRQTLNVVDYSSANSSYARTVGINRAFNQSLQTYYNRQVSDASSAAVTGDYLNKLQGFLGKPGSSGSLDTMFGSFKNSLQALATSPDDYPARANVVAEAQAMAQRLNMLSGMVQELRQETETQITNNVTEVNAMLVSLNEVNNRLLDLGMTDTARAALLDQRDRLVAGVAGIIDVQADYRANGTVSLMTRSGVGLIDNGVSTFQFTSAGALSPSALADTNSADSRVGTLQLVTPSGLTIDLVRQGVLQGGELAGLVELRDRTLVEAQNQLDEIAAALASAFSTITTPGSAASDGSGRTGLVSEISHLQPGNDVSLTYTVNGAEQRVRIVHSTDGEDFIDSSGQRVISVDLSDAGAAAAILNAKLPGLEITSPGAGQLQVLDDGTGGIRDVTGLTSRGTAGGMQTGELAMALFVDQSGTPFTGNRNTNPPQILGFAARITINPAVLSDNRLLVQYDIDHTLGDAARPEYVLKQLSSMNFVSGTTPAANAGRHPLNGNVEQLIGQVLNYQGTTIGSALSQRDDRLLTLDTITSQMETEYGVNMDEEMARLTELQSAYAANARIVAVVKELLDTLFRST</sequence>
<dbReference type="GO" id="GO:0005198">
    <property type="term" value="F:structural molecule activity"/>
    <property type="evidence" value="ECO:0007669"/>
    <property type="project" value="InterPro"/>
</dbReference>
<dbReference type="Pfam" id="PF06429">
    <property type="entry name" value="Flg_bbr_C"/>
    <property type="match status" value="1"/>
</dbReference>
<comment type="caution">
    <text evidence="9">The sequence shown here is derived from an EMBL/GenBank/DDBJ whole genome shotgun (WGS) entry which is preliminary data.</text>
</comment>
<comment type="similarity">
    <text evidence="3">Belongs to the flagella basal body rod proteins family.</text>
</comment>
<organism evidence="9 10">
    <name type="scientific">Devosia elaeis</name>
    <dbReference type="NCBI Taxonomy" id="1770058"/>
    <lineage>
        <taxon>Bacteria</taxon>
        <taxon>Pseudomonadati</taxon>
        <taxon>Pseudomonadota</taxon>
        <taxon>Alphaproteobacteria</taxon>
        <taxon>Hyphomicrobiales</taxon>
        <taxon>Devosiaceae</taxon>
        <taxon>Devosia</taxon>
    </lineage>
</organism>
<dbReference type="Proteomes" id="UP000078389">
    <property type="component" value="Unassembled WGS sequence"/>
</dbReference>
<evidence type="ECO:0000256" key="5">
    <source>
        <dbReference type="ARBA" id="ARBA00022525"/>
    </source>
</evidence>
<dbReference type="AlphaFoldDB" id="A0A178I0Y4"/>
<dbReference type="OrthoDB" id="7181295at2"/>
<dbReference type="PANTHER" id="PTHR30033">
    <property type="entry name" value="FLAGELLAR HOOK-ASSOCIATED PROTEIN 1"/>
    <property type="match status" value="1"/>
</dbReference>
<evidence type="ECO:0000259" key="7">
    <source>
        <dbReference type="Pfam" id="PF06429"/>
    </source>
</evidence>
<name>A0A178I0Y4_9HYPH</name>
<evidence type="ECO:0000313" key="9">
    <source>
        <dbReference type="EMBL" id="OAM78761.1"/>
    </source>
</evidence>
<evidence type="ECO:0000256" key="2">
    <source>
        <dbReference type="ARBA" id="ARBA00004613"/>
    </source>
</evidence>
<dbReference type="NCBIfam" id="TIGR02492">
    <property type="entry name" value="flgK_ends"/>
    <property type="match status" value="1"/>
</dbReference>
<proteinExistence type="inferred from homology"/>
<feature type="domain" description="Flagellar basal-body/hook protein C-terminal" evidence="7">
    <location>
        <begin position="573"/>
        <end position="608"/>
    </location>
</feature>
<gene>
    <name evidence="9" type="ORF">A3840_05385</name>
</gene>
<dbReference type="PANTHER" id="PTHR30033:SF1">
    <property type="entry name" value="FLAGELLAR HOOK-ASSOCIATED PROTEIN 1"/>
    <property type="match status" value="1"/>
</dbReference>
<evidence type="ECO:0000256" key="3">
    <source>
        <dbReference type="ARBA" id="ARBA00009677"/>
    </source>
</evidence>
<dbReference type="GO" id="GO:0044780">
    <property type="term" value="P:bacterial-type flagellum assembly"/>
    <property type="evidence" value="ECO:0007669"/>
    <property type="project" value="InterPro"/>
</dbReference>
<dbReference type="InterPro" id="IPR010930">
    <property type="entry name" value="Flg_bb/hook_C_dom"/>
</dbReference>
<evidence type="ECO:0000313" key="10">
    <source>
        <dbReference type="Proteomes" id="UP000078389"/>
    </source>
</evidence>
<accession>A0A178I0Y4</accession>